<reference evidence="2" key="1">
    <citation type="journal article" date="2023" name="Int. J. Syst. Evol. Microbiol.">
        <title>Collibacillus ludicampi gen. nov., sp. nov., a new soil bacterium of the family Alicyclobacillaceae.</title>
        <authorList>
            <person name="Jojima T."/>
            <person name="Ioku Y."/>
            <person name="Fukuta Y."/>
            <person name="Shirasaka N."/>
            <person name="Matsumura Y."/>
            <person name="Mori M."/>
        </authorList>
    </citation>
    <scope>NUCLEOTIDE SEQUENCE</scope>
    <source>
        <strain evidence="2">TP075</strain>
    </source>
</reference>
<protein>
    <submittedName>
        <fullName evidence="2">Uncharacterized protein</fullName>
    </submittedName>
</protein>
<proteinExistence type="predicted"/>
<keyword evidence="3" id="KW-1185">Reference proteome</keyword>
<dbReference type="EMBL" id="BOQE01000001">
    <property type="protein sequence ID" value="GIM46820.1"/>
    <property type="molecule type" value="Genomic_DNA"/>
</dbReference>
<keyword evidence="1" id="KW-1133">Transmembrane helix</keyword>
<sequence>MGAIKYPGEPPNQSIVLNLLDMTANHQRKTIVVVLLIGAWFIFKGADILAHWVDRWFWF</sequence>
<comment type="caution">
    <text evidence="2">The sequence shown here is derived from an EMBL/GenBank/DDBJ whole genome shotgun (WGS) entry which is preliminary data.</text>
</comment>
<dbReference type="RefSeq" id="WP_282199871.1">
    <property type="nucleotide sequence ID" value="NZ_BOQE01000001.1"/>
</dbReference>
<evidence type="ECO:0000256" key="1">
    <source>
        <dbReference type="SAM" id="Phobius"/>
    </source>
</evidence>
<evidence type="ECO:0000313" key="3">
    <source>
        <dbReference type="Proteomes" id="UP001057291"/>
    </source>
</evidence>
<keyword evidence="1" id="KW-0812">Transmembrane</keyword>
<name>A0AAV4LG57_9BACL</name>
<evidence type="ECO:0000313" key="2">
    <source>
        <dbReference type="EMBL" id="GIM46820.1"/>
    </source>
</evidence>
<accession>A0AAV4LG57</accession>
<keyword evidence="1" id="KW-0472">Membrane</keyword>
<dbReference type="Proteomes" id="UP001057291">
    <property type="component" value="Unassembled WGS sequence"/>
</dbReference>
<organism evidence="2 3">
    <name type="scientific">Collibacillus ludicampi</name>
    <dbReference type="NCBI Taxonomy" id="2771369"/>
    <lineage>
        <taxon>Bacteria</taxon>
        <taxon>Bacillati</taxon>
        <taxon>Bacillota</taxon>
        <taxon>Bacilli</taxon>
        <taxon>Bacillales</taxon>
        <taxon>Alicyclobacillaceae</taxon>
        <taxon>Collibacillus</taxon>
    </lineage>
</organism>
<gene>
    <name evidence="2" type="ORF">DNHGIG_23690</name>
</gene>
<dbReference type="AlphaFoldDB" id="A0AAV4LG57"/>
<feature type="transmembrane region" description="Helical" evidence="1">
    <location>
        <begin position="31"/>
        <end position="53"/>
    </location>
</feature>